<dbReference type="eggNOG" id="KOG4704">
    <property type="taxonomic scope" value="Eukaryota"/>
</dbReference>
<feature type="region of interest" description="Disordered" evidence="1">
    <location>
        <begin position="342"/>
        <end position="380"/>
    </location>
</feature>
<feature type="compositionally biased region" description="Acidic residues" evidence="1">
    <location>
        <begin position="561"/>
        <end position="577"/>
    </location>
</feature>
<feature type="domain" description="DUF4484" evidence="2">
    <location>
        <begin position="445"/>
        <end position="643"/>
    </location>
</feature>
<dbReference type="PhylomeDB" id="M1WGE5"/>
<feature type="region of interest" description="Disordered" evidence="1">
    <location>
        <begin position="1"/>
        <end position="23"/>
    </location>
</feature>
<keyword evidence="4" id="KW-1185">Reference proteome</keyword>
<protein>
    <recommendedName>
        <fullName evidence="2">DUF4484 domain-containing protein</fullName>
    </recommendedName>
</protein>
<evidence type="ECO:0000256" key="1">
    <source>
        <dbReference type="SAM" id="MobiDB-lite"/>
    </source>
</evidence>
<dbReference type="AlphaFoldDB" id="M1WGE5"/>
<dbReference type="InterPro" id="IPR028115">
    <property type="entry name" value="DUF4484"/>
</dbReference>
<feature type="region of interest" description="Disordered" evidence="1">
    <location>
        <begin position="157"/>
        <end position="188"/>
    </location>
</feature>
<dbReference type="Pfam" id="PF14831">
    <property type="entry name" value="DUF4484"/>
    <property type="match status" value="1"/>
</dbReference>
<sequence>MAPSRRNQSTAKRHSSLSLSLAPNSNVEPPPIAALFLIDFDVKAGYTITWRRAVPNVELDGRVEYKSLPSGLHTVRDDLIYFVDGAHAGLSAFVNEPCQEEEARHARMIAVGILVPLSYGRLGRAWRHAEKLKELAAQLAKDRNRIDILERYWDTNKAGHGEDDGTQNPAHFPDTPPQEPTRHGRRRSASDGIALIPHEHNLSPYHPAWSLVNLLDKFGPLIFPIHRAALLRKRILISCHAPVHEVCDFVYDISILSNIPLSVADRLPAPSPTSRLRPLFTIGVHDIPFLMDDLEAQKRRQDGLADPGDEAGSGWIACTTDSILAMKDTLWDMLITMPPNNTTHASPSFSSSSSSSSSSPTHLHGIHPDKAWPTVEFPRGTPVKATQRDFRRFNALRNGLLRLAAHTSDPEPDSPRSEPSAVRPSTSRSHRIFDGERDETSDALIEPITWTALAYNGYMWWASAGEQLRSEQQEEAFRDAALLADLAPSPQHSPISLPRSSSRELVSESLSSLAARHGGTPEARTELAIIAYFHRLTTQMLSVLSDLVHSADEAYPSLYRDEEDDAESGGEDEDEDEALLRNGSDDRFEDRAITVDSRALETMGLDVWSATDGSFVQDLMGVYFGRGARIEGKGVEICGVRVC</sequence>
<dbReference type="PANTHER" id="PTHR28153">
    <property type="entry name" value="PROTEIN, PUTATIVE-RELATED"/>
    <property type="match status" value="1"/>
</dbReference>
<proteinExistence type="predicted"/>
<evidence type="ECO:0000313" key="4">
    <source>
        <dbReference type="Proteomes" id="UP000016801"/>
    </source>
</evidence>
<dbReference type="GO" id="GO:0005811">
    <property type="term" value="C:lipid droplet"/>
    <property type="evidence" value="ECO:0007669"/>
    <property type="project" value="TreeGrafter"/>
</dbReference>
<feature type="compositionally biased region" description="Low complexity" evidence="1">
    <location>
        <begin position="346"/>
        <end position="360"/>
    </location>
</feature>
<dbReference type="OrthoDB" id="2152680at2759"/>
<evidence type="ECO:0000259" key="2">
    <source>
        <dbReference type="Pfam" id="PF14831"/>
    </source>
</evidence>
<dbReference type="HOGENOM" id="CLU_019791_0_0_1"/>
<dbReference type="InterPro" id="IPR053056">
    <property type="entry name" value="Lipid_Metab_Assoc_Protein"/>
</dbReference>
<feature type="region of interest" description="Disordered" evidence="1">
    <location>
        <begin position="559"/>
        <end position="583"/>
    </location>
</feature>
<comment type="caution">
    <text evidence="3">The sequence shown here is derived from an EMBL/GenBank/DDBJ whole genome shotgun (WGS) entry which is preliminary data.</text>
</comment>
<dbReference type="EMBL" id="CAGA01000033">
    <property type="protein sequence ID" value="CCE31729.1"/>
    <property type="molecule type" value="Genomic_DNA"/>
</dbReference>
<evidence type="ECO:0000313" key="3">
    <source>
        <dbReference type="EMBL" id="CCE31729.1"/>
    </source>
</evidence>
<dbReference type="PANTHER" id="PTHR28153:SF1">
    <property type="entry name" value="DUF4484 DOMAIN-CONTAINING PROTEIN"/>
    <property type="match status" value="1"/>
</dbReference>
<organism evidence="3 4">
    <name type="scientific">Claviceps purpurea (strain 20.1)</name>
    <name type="common">Ergot fungus</name>
    <name type="synonym">Sphacelia segetum</name>
    <dbReference type="NCBI Taxonomy" id="1111077"/>
    <lineage>
        <taxon>Eukaryota</taxon>
        <taxon>Fungi</taxon>
        <taxon>Dikarya</taxon>
        <taxon>Ascomycota</taxon>
        <taxon>Pezizomycotina</taxon>
        <taxon>Sordariomycetes</taxon>
        <taxon>Hypocreomycetidae</taxon>
        <taxon>Hypocreales</taxon>
        <taxon>Clavicipitaceae</taxon>
        <taxon>Claviceps</taxon>
    </lineage>
</organism>
<dbReference type="STRING" id="1111077.M1WGE5"/>
<dbReference type="Proteomes" id="UP000016801">
    <property type="component" value="Unassembled WGS sequence"/>
</dbReference>
<gene>
    <name evidence="3" type="ORF">CPUR_05584</name>
</gene>
<dbReference type="InterPro" id="IPR018626">
    <property type="entry name" value="LCHN/Anr2"/>
</dbReference>
<dbReference type="Pfam" id="PF09804">
    <property type="entry name" value="DENND11"/>
    <property type="match status" value="1"/>
</dbReference>
<accession>M1WGE5</accession>
<feature type="region of interest" description="Disordered" evidence="1">
    <location>
        <begin position="405"/>
        <end position="435"/>
    </location>
</feature>
<dbReference type="VEuPathDB" id="FungiDB:CPUR_05584"/>
<reference evidence="3 4" key="1">
    <citation type="journal article" date="2013" name="PLoS Genet.">
        <title>Plant-symbiotic fungi as chemical engineers: Multi-genome analysis of the Clavicipitaceae reveals dynamics of alkaloid loci.</title>
        <authorList>
            <person name="Schardl C.L."/>
            <person name="Young C.A."/>
            <person name="Hesse U."/>
            <person name="Amyotte S.G."/>
            <person name="Andreeva K."/>
            <person name="Calie P.J."/>
            <person name="Fleetwood D.J."/>
            <person name="Haws D.C."/>
            <person name="Moore N."/>
            <person name="Oeser B."/>
            <person name="Panaccione D.G."/>
            <person name="Schweri K.K."/>
            <person name="Voisey C.R."/>
            <person name="Farman M.L."/>
            <person name="Jaromczyk J.W."/>
            <person name="Roe B.A."/>
            <person name="O'Sullivan D.M."/>
            <person name="Scott B."/>
            <person name="Tudzynski P."/>
            <person name="An Z."/>
            <person name="Arnaoudova E.G."/>
            <person name="Bullock C.T."/>
            <person name="Charlton N.D."/>
            <person name="Chen L."/>
            <person name="Cox M."/>
            <person name="Dinkins R.D."/>
            <person name="Florea S."/>
            <person name="Glenn A.E."/>
            <person name="Gordon A."/>
            <person name="Gueldener U."/>
            <person name="Harris D.R."/>
            <person name="Hollin W."/>
            <person name="Jaromczyk J."/>
            <person name="Johnson R.D."/>
            <person name="Khan A.K."/>
            <person name="Leistner E."/>
            <person name="Leuchtmann A."/>
            <person name="Li C."/>
            <person name="Liu J."/>
            <person name="Liu J."/>
            <person name="Liu M."/>
            <person name="Mace W."/>
            <person name="Machado C."/>
            <person name="Nagabhyru P."/>
            <person name="Pan J."/>
            <person name="Schmid J."/>
            <person name="Sugawara K."/>
            <person name="Steiner U."/>
            <person name="Takach J.E."/>
            <person name="Tanaka E."/>
            <person name="Webb J.S."/>
            <person name="Wilson E.V."/>
            <person name="Wiseman J.L."/>
            <person name="Yoshida R."/>
            <person name="Zeng Z."/>
        </authorList>
    </citation>
    <scope>NUCLEOTIDE SEQUENCE [LARGE SCALE GENOMIC DNA]</scope>
    <source>
        <strain evidence="3 4">20.1</strain>
    </source>
</reference>
<name>M1WGE5_CLAP2</name>
<feature type="compositionally biased region" description="Polar residues" evidence="1">
    <location>
        <begin position="1"/>
        <end position="10"/>
    </location>
</feature>